<gene>
    <name evidence="2" type="ORF">SAMN02746089_00980</name>
</gene>
<dbReference type="Pfam" id="PF01261">
    <property type="entry name" value="AP_endonuc_2"/>
    <property type="match status" value="1"/>
</dbReference>
<accession>A0A1M4X8B2</accession>
<dbReference type="InterPro" id="IPR013022">
    <property type="entry name" value="Xyl_isomerase-like_TIM-brl"/>
</dbReference>
<organism evidence="2 3">
    <name type="scientific">Caldanaerobius fijiensis DSM 17918</name>
    <dbReference type="NCBI Taxonomy" id="1121256"/>
    <lineage>
        <taxon>Bacteria</taxon>
        <taxon>Bacillati</taxon>
        <taxon>Bacillota</taxon>
        <taxon>Clostridia</taxon>
        <taxon>Thermoanaerobacterales</taxon>
        <taxon>Thermoanaerobacteraceae</taxon>
        <taxon>Caldanaerobius</taxon>
    </lineage>
</organism>
<dbReference type="AlphaFoldDB" id="A0A1M4X8B2"/>
<dbReference type="EMBL" id="FQVH01000007">
    <property type="protein sequence ID" value="SHE89714.1"/>
    <property type="molecule type" value="Genomic_DNA"/>
</dbReference>
<evidence type="ECO:0000313" key="2">
    <source>
        <dbReference type="EMBL" id="SHE89714.1"/>
    </source>
</evidence>
<evidence type="ECO:0000259" key="1">
    <source>
        <dbReference type="Pfam" id="PF01261"/>
    </source>
</evidence>
<dbReference type="PANTHER" id="PTHR12110:SF53">
    <property type="entry name" value="BLR5974 PROTEIN"/>
    <property type="match status" value="1"/>
</dbReference>
<dbReference type="RefSeq" id="WP_073342223.1">
    <property type="nucleotide sequence ID" value="NZ_FQVH01000007.1"/>
</dbReference>
<reference evidence="2 3" key="1">
    <citation type="submission" date="2016-11" db="EMBL/GenBank/DDBJ databases">
        <authorList>
            <person name="Jaros S."/>
            <person name="Januszkiewicz K."/>
            <person name="Wedrychowicz H."/>
        </authorList>
    </citation>
    <scope>NUCLEOTIDE SEQUENCE [LARGE SCALE GENOMIC DNA]</scope>
    <source>
        <strain evidence="2 3">DSM 17918</strain>
    </source>
</reference>
<evidence type="ECO:0000313" key="3">
    <source>
        <dbReference type="Proteomes" id="UP000184088"/>
    </source>
</evidence>
<dbReference type="Gene3D" id="3.20.20.150">
    <property type="entry name" value="Divalent-metal-dependent TIM barrel enzymes"/>
    <property type="match status" value="1"/>
</dbReference>
<feature type="domain" description="Xylose isomerase-like TIM barrel" evidence="1">
    <location>
        <begin position="19"/>
        <end position="249"/>
    </location>
</feature>
<keyword evidence="2" id="KW-0413">Isomerase</keyword>
<dbReference type="InterPro" id="IPR036237">
    <property type="entry name" value="Xyl_isomerase-like_sf"/>
</dbReference>
<protein>
    <submittedName>
        <fullName evidence="2">Sugar phosphate isomerase/epimerase</fullName>
    </submittedName>
</protein>
<name>A0A1M4X8B2_9THEO</name>
<dbReference type="PANTHER" id="PTHR12110">
    <property type="entry name" value="HYDROXYPYRUVATE ISOMERASE"/>
    <property type="match status" value="1"/>
</dbReference>
<dbReference type="InterPro" id="IPR050312">
    <property type="entry name" value="IolE/XylAMocC-like"/>
</dbReference>
<dbReference type="SUPFAM" id="SSF51658">
    <property type="entry name" value="Xylose isomerase-like"/>
    <property type="match status" value="1"/>
</dbReference>
<proteinExistence type="predicted"/>
<dbReference type="Proteomes" id="UP000184088">
    <property type="component" value="Unassembled WGS sequence"/>
</dbReference>
<sequence>MKVSFTTLSCPDWPWEKILDEAARLGYDGIEIRGIEGEMYLPKAKPFLPENIDKTKMLLKQKNLKICCLDTSCSFHDKATYNNYLQEGIDTIDLAFKMEVPFIRVFGNSIPNLEEEEDVINMISNAMNELGHYAESKGVCVLIETHGDFANTIRLLKVLEKVDSNSVGVLWDINHPYKAFSEPVEETYARLKNYIKHTHIKDSIGVGKEAKLCMIGQGDMPIAQCIEILKQNGYNGWLSLEWEKKWHPELEEPEIALEVYIRYIKNLMK</sequence>
<dbReference type="GO" id="GO:0016853">
    <property type="term" value="F:isomerase activity"/>
    <property type="evidence" value="ECO:0007669"/>
    <property type="project" value="UniProtKB-KW"/>
</dbReference>
<dbReference type="OrthoDB" id="3185623at2"/>
<keyword evidence="3" id="KW-1185">Reference proteome</keyword>
<dbReference type="STRING" id="1121256.SAMN02746089_00980"/>